<accession>A0A9D4PN47</accession>
<organism evidence="1 2">
    <name type="scientific">Rhipicephalus sanguineus</name>
    <name type="common">Brown dog tick</name>
    <name type="synonym">Ixodes sanguineus</name>
    <dbReference type="NCBI Taxonomy" id="34632"/>
    <lineage>
        <taxon>Eukaryota</taxon>
        <taxon>Metazoa</taxon>
        <taxon>Ecdysozoa</taxon>
        <taxon>Arthropoda</taxon>
        <taxon>Chelicerata</taxon>
        <taxon>Arachnida</taxon>
        <taxon>Acari</taxon>
        <taxon>Parasitiformes</taxon>
        <taxon>Ixodida</taxon>
        <taxon>Ixodoidea</taxon>
        <taxon>Ixodidae</taxon>
        <taxon>Rhipicephalinae</taxon>
        <taxon>Rhipicephalus</taxon>
        <taxon>Rhipicephalus</taxon>
    </lineage>
</organism>
<comment type="caution">
    <text evidence="1">The sequence shown here is derived from an EMBL/GenBank/DDBJ whole genome shotgun (WGS) entry which is preliminary data.</text>
</comment>
<sequence>MYGLSADDSPIRVTPNVLLCATNGHGADKLATSLDTYCTHVIYTGPLAIGRSGSSGKLQVQARGTTDLESGLSRNHERYLSFRWGAGTWNEGDVLQALVAHLHLERLRGVEMVMASHMHRTSIPLFLVLETQVTQMPDMTTKRYPNPYQPFAGSHNKDVYMRYRLWRVHPWRRHLRLNNVCFTLSMTVIKAQKGATKNSMLAYSYTGLKEPCQQTSMEIGVDWKALSRFRENRTVFYAYDNKQTITNKLWRLAHEFPRYCVALYDVERDDFEDVCPRKSVPLLRVVRKLVTATAQTRLL</sequence>
<evidence type="ECO:0000313" key="2">
    <source>
        <dbReference type="Proteomes" id="UP000821837"/>
    </source>
</evidence>
<protein>
    <submittedName>
        <fullName evidence="1">Uncharacterized protein</fullName>
    </submittedName>
</protein>
<dbReference type="Proteomes" id="UP000821837">
    <property type="component" value="Unassembled WGS sequence"/>
</dbReference>
<keyword evidence="2" id="KW-1185">Reference proteome</keyword>
<dbReference type="VEuPathDB" id="VectorBase:RSAN_040898"/>
<dbReference type="AlphaFoldDB" id="A0A9D4PN47"/>
<reference evidence="1" key="2">
    <citation type="submission" date="2021-09" db="EMBL/GenBank/DDBJ databases">
        <authorList>
            <person name="Jia N."/>
            <person name="Wang J."/>
            <person name="Shi W."/>
            <person name="Du L."/>
            <person name="Sun Y."/>
            <person name="Zhan W."/>
            <person name="Jiang J."/>
            <person name="Wang Q."/>
            <person name="Zhang B."/>
            <person name="Ji P."/>
            <person name="Sakyi L.B."/>
            <person name="Cui X."/>
            <person name="Yuan T."/>
            <person name="Jiang B."/>
            <person name="Yang W."/>
            <person name="Lam T.T.-Y."/>
            <person name="Chang Q."/>
            <person name="Ding S."/>
            <person name="Wang X."/>
            <person name="Zhu J."/>
            <person name="Ruan X."/>
            <person name="Zhao L."/>
            <person name="Wei J."/>
            <person name="Que T."/>
            <person name="Du C."/>
            <person name="Cheng J."/>
            <person name="Dai P."/>
            <person name="Han X."/>
            <person name="Huang E."/>
            <person name="Gao Y."/>
            <person name="Liu J."/>
            <person name="Shao H."/>
            <person name="Ye R."/>
            <person name="Li L."/>
            <person name="Wei W."/>
            <person name="Wang X."/>
            <person name="Wang C."/>
            <person name="Huo Q."/>
            <person name="Li W."/>
            <person name="Guo W."/>
            <person name="Chen H."/>
            <person name="Chen S."/>
            <person name="Zhou L."/>
            <person name="Zhou L."/>
            <person name="Ni X."/>
            <person name="Tian J."/>
            <person name="Zhou Y."/>
            <person name="Sheng Y."/>
            <person name="Liu T."/>
            <person name="Pan Y."/>
            <person name="Xia L."/>
            <person name="Li J."/>
            <person name="Zhao F."/>
            <person name="Cao W."/>
        </authorList>
    </citation>
    <scope>NUCLEOTIDE SEQUENCE</scope>
    <source>
        <strain evidence="1">Rsan-2018</strain>
        <tissue evidence="1">Larvae</tissue>
    </source>
</reference>
<proteinExistence type="predicted"/>
<gene>
    <name evidence="1" type="ORF">HPB52_023070</name>
</gene>
<reference evidence="1" key="1">
    <citation type="journal article" date="2020" name="Cell">
        <title>Large-Scale Comparative Analyses of Tick Genomes Elucidate Their Genetic Diversity and Vector Capacities.</title>
        <authorList>
            <consortium name="Tick Genome and Microbiome Consortium (TIGMIC)"/>
            <person name="Jia N."/>
            <person name="Wang J."/>
            <person name="Shi W."/>
            <person name="Du L."/>
            <person name="Sun Y."/>
            <person name="Zhan W."/>
            <person name="Jiang J.F."/>
            <person name="Wang Q."/>
            <person name="Zhang B."/>
            <person name="Ji P."/>
            <person name="Bell-Sakyi L."/>
            <person name="Cui X.M."/>
            <person name="Yuan T.T."/>
            <person name="Jiang B.G."/>
            <person name="Yang W.F."/>
            <person name="Lam T.T."/>
            <person name="Chang Q.C."/>
            <person name="Ding S.J."/>
            <person name="Wang X.J."/>
            <person name="Zhu J.G."/>
            <person name="Ruan X.D."/>
            <person name="Zhao L."/>
            <person name="Wei J.T."/>
            <person name="Ye R.Z."/>
            <person name="Que T.C."/>
            <person name="Du C.H."/>
            <person name="Zhou Y.H."/>
            <person name="Cheng J.X."/>
            <person name="Dai P.F."/>
            <person name="Guo W.B."/>
            <person name="Han X.H."/>
            <person name="Huang E.J."/>
            <person name="Li L.F."/>
            <person name="Wei W."/>
            <person name="Gao Y.C."/>
            <person name="Liu J.Z."/>
            <person name="Shao H.Z."/>
            <person name="Wang X."/>
            <person name="Wang C.C."/>
            <person name="Yang T.C."/>
            <person name="Huo Q.B."/>
            <person name="Li W."/>
            <person name="Chen H.Y."/>
            <person name="Chen S.E."/>
            <person name="Zhou L.G."/>
            <person name="Ni X.B."/>
            <person name="Tian J.H."/>
            <person name="Sheng Y."/>
            <person name="Liu T."/>
            <person name="Pan Y.S."/>
            <person name="Xia L.Y."/>
            <person name="Li J."/>
            <person name="Zhao F."/>
            <person name="Cao W.C."/>
        </authorList>
    </citation>
    <scope>NUCLEOTIDE SEQUENCE</scope>
    <source>
        <strain evidence="1">Rsan-2018</strain>
    </source>
</reference>
<dbReference type="EMBL" id="JABSTV010001253">
    <property type="protein sequence ID" value="KAH7944661.1"/>
    <property type="molecule type" value="Genomic_DNA"/>
</dbReference>
<name>A0A9D4PN47_RHISA</name>
<evidence type="ECO:0000313" key="1">
    <source>
        <dbReference type="EMBL" id="KAH7944661.1"/>
    </source>
</evidence>